<accession>A0A512IHW7</accession>
<dbReference type="InterPro" id="IPR003346">
    <property type="entry name" value="Transposase_20"/>
</dbReference>
<dbReference type="GO" id="GO:0003677">
    <property type="term" value="F:DNA binding"/>
    <property type="evidence" value="ECO:0007669"/>
    <property type="project" value="InterPro"/>
</dbReference>
<dbReference type="EMBL" id="BJZS01000117">
    <property type="protein sequence ID" value="GEO97305.1"/>
    <property type="molecule type" value="Genomic_DNA"/>
</dbReference>
<sequence>MPGAAPIEIASADKSRHRLSRHGDRQLNSVLHTIAITQIRMPNSRGHRYYRTKIDQGKTPREATRCLKRRLADHLWRVMISDEARRLERSQTAQAAA</sequence>
<dbReference type="GO" id="GO:0006313">
    <property type="term" value="P:DNA transposition"/>
    <property type="evidence" value="ECO:0007669"/>
    <property type="project" value="InterPro"/>
</dbReference>
<feature type="domain" description="Transposase IS116/IS110/IS902 C-terminal" evidence="2">
    <location>
        <begin position="3"/>
        <end position="51"/>
    </location>
</feature>
<proteinExistence type="predicted"/>
<feature type="region of interest" description="Disordered" evidence="1">
    <location>
        <begin position="1"/>
        <end position="25"/>
    </location>
</feature>
<evidence type="ECO:0000259" key="2">
    <source>
        <dbReference type="Pfam" id="PF02371"/>
    </source>
</evidence>
<evidence type="ECO:0000313" key="3">
    <source>
        <dbReference type="EMBL" id="GEO97305.1"/>
    </source>
</evidence>
<dbReference type="Pfam" id="PF02371">
    <property type="entry name" value="Transposase_20"/>
    <property type="match status" value="1"/>
</dbReference>
<dbReference type="PANTHER" id="PTHR33055:SF16">
    <property type="entry name" value="TRANSPOSASE FOR INSERTION SEQUENCE ELEMENT IS1547"/>
    <property type="match status" value="1"/>
</dbReference>
<evidence type="ECO:0000256" key="1">
    <source>
        <dbReference type="SAM" id="MobiDB-lite"/>
    </source>
</evidence>
<reference evidence="3 4" key="1">
    <citation type="submission" date="2019-07" db="EMBL/GenBank/DDBJ databases">
        <title>Whole genome shotgun sequence of Kocuria turfanensis NBRC 107627.</title>
        <authorList>
            <person name="Hosoyama A."/>
            <person name="Uohara A."/>
            <person name="Ohji S."/>
            <person name="Ichikawa N."/>
        </authorList>
    </citation>
    <scope>NUCLEOTIDE SEQUENCE [LARGE SCALE GENOMIC DNA]</scope>
    <source>
        <strain evidence="3 4">NBRC 107627</strain>
    </source>
</reference>
<protein>
    <recommendedName>
        <fullName evidence="2">Transposase IS116/IS110/IS902 C-terminal domain-containing protein</fullName>
    </recommendedName>
</protein>
<organism evidence="3 4">
    <name type="scientific">Kocuria turfanensis</name>
    <dbReference type="NCBI Taxonomy" id="388357"/>
    <lineage>
        <taxon>Bacteria</taxon>
        <taxon>Bacillati</taxon>
        <taxon>Actinomycetota</taxon>
        <taxon>Actinomycetes</taxon>
        <taxon>Micrococcales</taxon>
        <taxon>Micrococcaceae</taxon>
        <taxon>Kocuria</taxon>
    </lineage>
</organism>
<name>A0A512IHW7_9MICC</name>
<gene>
    <name evidence="3" type="ORF">KTU01_34280</name>
</gene>
<dbReference type="InterPro" id="IPR047650">
    <property type="entry name" value="Transpos_IS110"/>
</dbReference>
<evidence type="ECO:0000313" key="4">
    <source>
        <dbReference type="Proteomes" id="UP000321103"/>
    </source>
</evidence>
<comment type="caution">
    <text evidence="3">The sequence shown here is derived from an EMBL/GenBank/DDBJ whole genome shotgun (WGS) entry which is preliminary data.</text>
</comment>
<dbReference type="GO" id="GO:0004803">
    <property type="term" value="F:transposase activity"/>
    <property type="evidence" value="ECO:0007669"/>
    <property type="project" value="InterPro"/>
</dbReference>
<dbReference type="AlphaFoldDB" id="A0A512IHW7"/>
<keyword evidence="4" id="KW-1185">Reference proteome</keyword>
<dbReference type="Proteomes" id="UP000321103">
    <property type="component" value="Unassembled WGS sequence"/>
</dbReference>
<dbReference type="RefSeq" id="WP_222596083.1">
    <property type="nucleotide sequence ID" value="NZ_BJZS01000117.1"/>
</dbReference>
<dbReference type="PANTHER" id="PTHR33055">
    <property type="entry name" value="TRANSPOSASE FOR INSERTION SEQUENCE ELEMENT IS1111A"/>
    <property type="match status" value="1"/>
</dbReference>